<dbReference type="Gene3D" id="2.60.120.290">
    <property type="entry name" value="Spermadhesin, CUB domain"/>
    <property type="match status" value="1"/>
</dbReference>
<dbReference type="EMBL" id="JADBJN010000001">
    <property type="protein sequence ID" value="KAG5682685.1"/>
    <property type="molecule type" value="Genomic_DNA"/>
</dbReference>
<dbReference type="PROSITE" id="PS01180">
    <property type="entry name" value="CUB"/>
    <property type="match status" value="1"/>
</dbReference>
<comment type="caution">
    <text evidence="2">Lacks conserved residue(s) required for the propagation of feature annotation.</text>
</comment>
<dbReference type="SUPFAM" id="SSF49854">
    <property type="entry name" value="Spermadhesin, CUB domain"/>
    <property type="match status" value="1"/>
</dbReference>
<dbReference type="Pfam" id="PF00431">
    <property type="entry name" value="CUB"/>
    <property type="match status" value="1"/>
</dbReference>
<comment type="caution">
    <text evidence="4">The sequence shown here is derived from an EMBL/GenBank/DDBJ whole genome shotgun (WGS) entry which is preliminary data.</text>
</comment>
<proteinExistence type="predicted"/>
<keyword evidence="1" id="KW-1015">Disulfide bond</keyword>
<dbReference type="OrthoDB" id="6138650at2759"/>
<feature type="domain" description="CUB" evidence="3">
    <location>
        <begin position="21"/>
        <end position="152"/>
    </location>
</feature>
<dbReference type="InterPro" id="IPR035914">
    <property type="entry name" value="Sperma_CUB_dom_sf"/>
</dbReference>
<evidence type="ECO:0000256" key="1">
    <source>
        <dbReference type="ARBA" id="ARBA00023157"/>
    </source>
</evidence>
<organism evidence="4 5">
    <name type="scientific">Polypedilum vanderplanki</name>
    <name type="common">Sleeping chironomid midge</name>
    <dbReference type="NCBI Taxonomy" id="319348"/>
    <lineage>
        <taxon>Eukaryota</taxon>
        <taxon>Metazoa</taxon>
        <taxon>Ecdysozoa</taxon>
        <taxon>Arthropoda</taxon>
        <taxon>Hexapoda</taxon>
        <taxon>Insecta</taxon>
        <taxon>Pterygota</taxon>
        <taxon>Neoptera</taxon>
        <taxon>Endopterygota</taxon>
        <taxon>Diptera</taxon>
        <taxon>Nematocera</taxon>
        <taxon>Chironomoidea</taxon>
        <taxon>Chironomidae</taxon>
        <taxon>Chironominae</taxon>
        <taxon>Polypedilum</taxon>
        <taxon>Polypedilum</taxon>
    </lineage>
</organism>
<evidence type="ECO:0000313" key="4">
    <source>
        <dbReference type="EMBL" id="KAG5682685.1"/>
    </source>
</evidence>
<name>A0A9J6CL60_POLVA</name>
<gene>
    <name evidence="4" type="ORF">PVAND_012020</name>
</gene>
<dbReference type="InterPro" id="IPR000859">
    <property type="entry name" value="CUB_dom"/>
</dbReference>
<sequence>MRIVSAEPSTFFAKNPTTAPCGGILTEKRGIIQTPNFPNPFYVPISCVWIIDASTSSWGQPNVSINVYLTQQYVLSGLTFKEYMYYSDDFKVPSEMETVVKEDNVTRTASVQANSPFLEITFQLETSVYGTHLRVMDHLLDVYGFNITYEVDVPKAYQCNSQLCSFLGNCYANHNFT</sequence>
<dbReference type="AlphaFoldDB" id="A0A9J6CL60"/>
<dbReference type="Proteomes" id="UP001107558">
    <property type="component" value="Chromosome 1"/>
</dbReference>
<evidence type="ECO:0000313" key="5">
    <source>
        <dbReference type="Proteomes" id="UP001107558"/>
    </source>
</evidence>
<evidence type="ECO:0000256" key="2">
    <source>
        <dbReference type="PROSITE-ProRule" id="PRU00059"/>
    </source>
</evidence>
<protein>
    <recommendedName>
        <fullName evidence="3">CUB domain-containing protein</fullName>
    </recommendedName>
</protein>
<keyword evidence="5" id="KW-1185">Reference proteome</keyword>
<reference evidence="4" key="1">
    <citation type="submission" date="2021-03" db="EMBL/GenBank/DDBJ databases">
        <title>Chromosome level genome of the anhydrobiotic midge Polypedilum vanderplanki.</title>
        <authorList>
            <person name="Yoshida Y."/>
            <person name="Kikawada T."/>
            <person name="Gusev O."/>
        </authorList>
    </citation>
    <scope>NUCLEOTIDE SEQUENCE</scope>
    <source>
        <strain evidence="4">NIAS01</strain>
        <tissue evidence="4">Whole body or cell culture</tissue>
    </source>
</reference>
<accession>A0A9J6CL60</accession>
<evidence type="ECO:0000259" key="3">
    <source>
        <dbReference type="PROSITE" id="PS01180"/>
    </source>
</evidence>